<evidence type="ECO:0000256" key="5">
    <source>
        <dbReference type="ARBA" id="ARBA00023098"/>
    </source>
</evidence>
<dbReference type="EC" id="4.1.1.65" evidence="12"/>
<keyword evidence="5 12" id="KW-0443">Lipid metabolism</keyword>
<feature type="active site" description="Charge relay system; for autoendoproteolytic cleavage activity" evidence="12">
    <location>
        <position position="220"/>
    </location>
</feature>
<evidence type="ECO:0000256" key="7">
    <source>
        <dbReference type="ARBA" id="ARBA00023145"/>
    </source>
</evidence>
<keyword evidence="7 12" id="KW-0865">Zymogen</keyword>
<dbReference type="NCBIfam" id="TIGR00163">
    <property type="entry name" value="PS_decarb"/>
    <property type="match status" value="1"/>
</dbReference>
<feature type="modified residue" description="Pyruvic acid (Ser); by autocatalysis" evidence="12">
    <location>
        <position position="220"/>
    </location>
</feature>
<dbReference type="RefSeq" id="WP_267985942.1">
    <property type="nucleotide sequence ID" value="NZ_JAPQEX020000001.1"/>
</dbReference>
<dbReference type="Proteomes" id="UP001075001">
    <property type="component" value="Unassembled WGS sequence"/>
</dbReference>
<gene>
    <name evidence="14" type="primary">asd</name>
    <name evidence="12" type="synonym">psd</name>
    <name evidence="14" type="ORF">OXR69_011745</name>
</gene>
<evidence type="ECO:0000256" key="1">
    <source>
        <dbReference type="ARBA" id="ARBA00005189"/>
    </source>
</evidence>
<feature type="active site" description="Charge relay system; for autoendoproteolytic cleavage activity" evidence="12">
    <location>
        <position position="115"/>
    </location>
</feature>
<keyword evidence="9 12" id="KW-0456">Lyase</keyword>
<evidence type="ECO:0000256" key="12">
    <source>
        <dbReference type="HAMAP-Rule" id="MF_00662"/>
    </source>
</evidence>
<comment type="PTM">
    <text evidence="12">Is synthesized initially as an inactive proenzyme. Formation of the active enzyme involves a self-maturation process in which the active site pyruvoyl group is generated from an internal serine residue via an autocatalytic post-translational modification. Two non-identical subunits are generated from the proenzyme in this reaction, and the pyruvate is formed at the N-terminus of the alpha chain, which is derived from the carboxyl end of the proenzyme. The autoendoproteolytic cleavage occurs by a canonical serine protease mechanism, in which the side chain hydroxyl group of the serine supplies its oxygen atom to form the C-terminus of the beta chain, while the remainder of the serine residue undergoes an oxidative deamination to produce ammonia and the pyruvoyl prosthetic group on the alpha chain. During this reaction, the Ser that is part of the protease active site of the proenzyme becomes the pyruvoyl prosthetic group, which constitutes an essential element of the active site of the mature decarboxylase.</text>
</comment>
<keyword evidence="3 12" id="KW-0444">Lipid biosynthesis</keyword>
<keyword evidence="11 12" id="KW-0670">Pyruvate</keyword>
<evidence type="ECO:0000256" key="8">
    <source>
        <dbReference type="ARBA" id="ARBA00023209"/>
    </source>
</evidence>
<evidence type="ECO:0000256" key="13">
    <source>
        <dbReference type="SAM" id="Phobius"/>
    </source>
</evidence>
<evidence type="ECO:0000256" key="11">
    <source>
        <dbReference type="ARBA" id="ARBA00023317"/>
    </source>
</evidence>
<evidence type="ECO:0000256" key="2">
    <source>
        <dbReference type="ARBA" id="ARBA00022475"/>
    </source>
</evidence>
<comment type="cofactor">
    <cofactor evidence="12">
        <name>pyruvate</name>
        <dbReference type="ChEBI" id="CHEBI:15361"/>
    </cofactor>
    <text evidence="12">Binds 1 pyruvoyl group covalently per subunit.</text>
</comment>
<comment type="subcellular location">
    <subcellularLocation>
        <location evidence="12">Cell membrane</location>
        <topology evidence="12">Peripheral membrane protein</topology>
    </subcellularLocation>
</comment>
<feature type="site" description="Cleavage (non-hydrolytic); by autocatalysis" evidence="12">
    <location>
        <begin position="219"/>
        <end position="220"/>
    </location>
</feature>
<dbReference type="HAMAP" id="MF_00662">
    <property type="entry name" value="PS_decarb_PSD_B_type1"/>
    <property type="match status" value="1"/>
</dbReference>
<evidence type="ECO:0000313" key="14">
    <source>
        <dbReference type="EMBL" id="MDG1642536.1"/>
    </source>
</evidence>
<keyword evidence="6 12" id="KW-0472">Membrane</keyword>
<reference evidence="14" key="1">
    <citation type="submission" date="2023-03" db="EMBL/GenBank/DDBJ databases">
        <title>identification of new KPC variant in Klebsiella huaxiensis from the Hospital Sewage Samples in China.</title>
        <authorList>
            <person name="Wu Y."/>
        </authorList>
    </citation>
    <scope>NUCLEOTIDE SEQUENCE</scope>
    <source>
        <strain evidence="14">ZR-9</strain>
    </source>
</reference>
<keyword evidence="15" id="KW-1185">Reference proteome</keyword>
<dbReference type="PANTHER" id="PTHR10067">
    <property type="entry name" value="PHOSPHATIDYLSERINE DECARBOXYLASE"/>
    <property type="match status" value="1"/>
</dbReference>
<name>A0ABT6EB08_9ENTR</name>
<feature type="chain" id="PRO_5044915464" description="Phosphatidylserine decarboxylase alpha chain" evidence="12">
    <location>
        <begin position="220"/>
        <end position="257"/>
    </location>
</feature>
<comment type="similarity">
    <text evidence="12">Belongs to the phosphatidylserine decarboxylase family. PSD-B subfamily. Prokaryotic type I sub-subfamily.</text>
</comment>
<dbReference type="InterPro" id="IPR003817">
    <property type="entry name" value="PS_Dcarbxylase"/>
</dbReference>
<organism evidence="14 15">
    <name type="scientific">Klebsiella huaxiensis</name>
    <dbReference type="NCBI Taxonomy" id="2153354"/>
    <lineage>
        <taxon>Bacteria</taxon>
        <taxon>Pseudomonadati</taxon>
        <taxon>Pseudomonadota</taxon>
        <taxon>Gammaproteobacteria</taxon>
        <taxon>Enterobacterales</taxon>
        <taxon>Enterobacteriaceae</taxon>
        <taxon>Klebsiella/Raoultella group</taxon>
        <taxon>Klebsiella</taxon>
    </lineage>
</organism>
<feature type="transmembrane region" description="Helical" evidence="13">
    <location>
        <begin position="164"/>
        <end position="183"/>
    </location>
</feature>
<comment type="pathway">
    <text evidence="1">Lipid metabolism.</text>
</comment>
<accession>A0ABT6EB08</accession>
<evidence type="ECO:0000256" key="6">
    <source>
        <dbReference type="ARBA" id="ARBA00023136"/>
    </source>
</evidence>
<comment type="function">
    <text evidence="12">Catalyzes the formation of phosphatidylethanolamine (PtdEtn) from phosphatidylserine (PtdSer).</text>
</comment>
<comment type="catalytic activity">
    <reaction evidence="12">
        <text>a 1,2-diacyl-sn-glycero-3-phospho-L-serine + H(+) = a 1,2-diacyl-sn-glycero-3-phosphoethanolamine + CO2</text>
        <dbReference type="Rhea" id="RHEA:20828"/>
        <dbReference type="ChEBI" id="CHEBI:15378"/>
        <dbReference type="ChEBI" id="CHEBI:16526"/>
        <dbReference type="ChEBI" id="CHEBI:57262"/>
        <dbReference type="ChEBI" id="CHEBI:64612"/>
        <dbReference type="EC" id="4.1.1.65"/>
    </reaction>
</comment>
<feature type="chain" id="PRO_5044915465" description="Phosphatidylserine decarboxylase beta chain" evidence="12">
    <location>
        <begin position="1"/>
        <end position="219"/>
    </location>
</feature>
<feature type="active site" description="Charge relay system; for autoendoproteolytic cleavage activity" evidence="12">
    <location>
        <position position="58"/>
    </location>
</feature>
<sequence>MKTTFITWFVHHYDVNMDDAFIEDIEDYDSFNAFFTRTLKTSVRPIPDGDRYILSPADGTISQIGNIKQGRIFQAKGHEYHLAALLGGNENHALMFSGGAFATVYLSPRDYHRVHMPVTGSLREMTFIPGKLFSVNDISVRLVPNIFARNERVVCLFDTMHGPMAIILIGAMIVGSIVTTWAGQINSQEQRVKSVRYKEFANKTFQLERGEELGHFKLGSTVIVLFGPGRVNWRYTLGAGDSVRFGQEMGSARDDGS</sequence>
<keyword evidence="10 12" id="KW-1208">Phospholipid metabolism</keyword>
<feature type="active site" description="Schiff-base intermediate with substrate; via pyruvic acid; for decarboxylase activity" evidence="12">
    <location>
        <position position="220"/>
    </location>
</feature>
<evidence type="ECO:0000256" key="9">
    <source>
        <dbReference type="ARBA" id="ARBA00023239"/>
    </source>
</evidence>
<keyword evidence="8 12" id="KW-0594">Phospholipid biosynthesis</keyword>
<dbReference type="EMBL" id="JAPQEX020000001">
    <property type="protein sequence ID" value="MDG1642536.1"/>
    <property type="molecule type" value="Genomic_DNA"/>
</dbReference>
<protein>
    <recommendedName>
        <fullName evidence="12">Phosphatidylserine decarboxylase proenzyme</fullName>
        <ecNumber evidence="12">4.1.1.65</ecNumber>
    </recommendedName>
    <component>
        <recommendedName>
            <fullName evidence="12">Phosphatidylserine decarboxylase alpha chain</fullName>
        </recommendedName>
    </component>
    <component>
        <recommendedName>
            <fullName evidence="12">Phosphatidylserine decarboxylase beta chain</fullName>
        </recommendedName>
    </component>
</protein>
<keyword evidence="2 12" id="KW-1003">Cell membrane</keyword>
<comment type="subunit">
    <text evidence="12">Heterodimer of a large membrane-associated beta subunit and a small pyruvoyl-containing alpha subunit.</text>
</comment>
<dbReference type="GO" id="GO:0004609">
    <property type="term" value="F:phosphatidylserine decarboxylase activity"/>
    <property type="evidence" value="ECO:0007669"/>
    <property type="project" value="UniProtKB-EC"/>
</dbReference>
<evidence type="ECO:0000313" key="15">
    <source>
        <dbReference type="Proteomes" id="UP001075001"/>
    </source>
</evidence>
<keyword evidence="13" id="KW-1133">Transmembrane helix</keyword>
<dbReference type="Pfam" id="PF02666">
    <property type="entry name" value="PS_Dcarbxylase"/>
    <property type="match status" value="1"/>
</dbReference>
<evidence type="ECO:0000256" key="3">
    <source>
        <dbReference type="ARBA" id="ARBA00022516"/>
    </source>
</evidence>
<dbReference type="PANTHER" id="PTHR10067:SF6">
    <property type="entry name" value="PHOSPHATIDYLSERINE DECARBOXYLASE PROENZYME, MITOCHONDRIAL"/>
    <property type="match status" value="1"/>
</dbReference>
<keyword evidence="4 12" id="KW-0210">Decarboxylase</keyword>
<dbReference type="InterPro" id="IPR033178">
    <property type="entry name" value="PSD_type1_pro"/>
</dbReference>
<evidence type="ECO:0000256" key="10">
    <source>
        <dbReference type="ARBA" id="ARBA00023264"/>
    </source>
</evidence>
<evidence type="ECO:0000256" key="4">
    <source>
        <dbReference type="ARBA" id="ARBA00022793"/>
    </source>
</evidence>
<proteinExistence type="inferred from homology"/>
<dbReference type="InterPro" id="IPR033177">
    <property type="entry name" value="PSD-B"/>
</dbReference>
<comment type="caution">
    <text evidence="14">The sequence shown here is derived from an EMBL/GenBank/DDBJ whole genome shotgun (WGS) entry which is preliminary data.</text>
</comment>
<keyword evidence="13" id="KW-0812">Transmembrane</keyword>
<comment type="pathway">
    <text evidence="12">Phospholipid metabolism; phosphatidylethanolamine biosynthesis; phosphatidylethanolamine from CDP-diacylglycerol: step 2/2.</text>
</comment>